<evidence type="ECO:0000256" key="1">
    <source>
        <dbReference type="ARBA" id="ARBA00004496"/>
    </source>
</evidence>
<dbReference type="GO" id="GO:0005829">
    <property type="term" value="C:cytosol"/>
    <property type="evidence" value="ECO:0007669"/>
    <property type="project" value="TreeGrafter"/>
</dbReference>
<evidence type="ECO:0000313" key="8">
    <source>
        <dbReference type="Proteomes" id="UP000722791"/>
    </source>
</evidence>
<dbReference type="SMART" id="SM00028">
    <property type="entry name" value="TPR"/>
    <property type="match status" value="11"/>
</dbReference>
<keyword evidence="3" id="KW-0677">Repeat</keyword>
<dbReference type="InterPro" id="IPR051982">
    <property type="entry name" value="CiliaryAsmbly_MitoImport"/>
</dbReference>
<feature type="region of interest" description="Disordered" evidence="6">
    <location>
        <begin position="133"/>
        <end position="152"/>
    </location>
</feature>
<gene>
    <name evidence="7" type="ORF">Vretimale_304</name>
</gene>
<accession>A0A8J4D380</accession>
<dbReference type="GO" id="GO:0031072">
    <property type="term" value="F:heat shock protein binding"/>
    <property type="evidence" value="ECO:0007669"/>
    <property type="project" value="TreeGrafter"/>
</dbReference>
<feature type="compositionally biased region" description="Acidic residues" evidence="6">
    <location>
        <begin position="712"/>
        <end position="722"/>
    </location>
</feature>
<dbReference type="EMBL" id="BNCQ01000001">
    <property type="protein sequence ID" value="GIL94135.1"/>
    <property type="molecule type" value="Genomic_DNA"/>
</dbReference>
<dbReference type="InterPro" id="IPR011990">
    <property type="entry name" value="TPR-like_helical_dom_sf"/>
</dbReference>
<evidence type="ECO:0000256" key="4">
    <source>
        <dbReference type="ARBA" id="ARBA00022803"/>
    </source>
</evidence>
<feature type="region of interest" description="Disordered" evidence="6">
    <location>
        <begin position="957"/>
        <end position="979"/>
    </location>
</feature>
<comment type="subcellular location">
    <subcellularLocation>
        <location evidence="1">Cytoplasm</location>
    </subcellularLocation>
</comment>
<feature type="region of interest" description="Disordered" evidence="6">
    <location>
        <begin position="527"/>
        <end position="555"/>
    </location>
</feature>
<comment type="caution">
    <text evidence="7">The sequence shown here is derived from an EMBL/GenBank/DDBJ whole genome shotgun (WGS) entry which is preliminary data.</text>
</comment>
<feature type="compositionally biased region" description="Low complexity" evidence="6">
    <location>
        <begin position="1315"/>
        <end position="1328"/>
    </location>
</feature>
<evidence type="ECO:0000256" key="2">
    <source>
        <dbReference type="ARBA" id="ARBA00022490"/>
    </source>
</evidence>
<dbReference type="InterPro" id="IPR025986">
    <property type="entry name" value="RPAP3-like_C"/>
</dbReference>
<evidence type="ECO:0000313" key="7">
    <source>
        <dbReference type="EMBL" id="GIL94135.1"/>
    </source>
</evidence>
<feature type="region of interest" description="Disordered" evidence="6">
    <location>
        <begin position="1312"/>
        <end position="1337"/>
    </location>
</feature>
<keyword evidence="5" id="KW-0175">Coiled coil</keyword>
<feature type="region of interest" description="Disordered" evidence="6">
    <location>
        <begin position="356"/>
        <end position="377"/>
    </location>
</feature>
<keyword evidence="4" id="KW-0802">TPR repeat</keyword>
<feature type="region of interest" description="Disordered" evidence="6">
    <location>
        <begin position="1056"/>
        <end position="1141"/>
    </location>
</feature>
<dbReference type="Proteomes" id="UP000722791">
    <property type="component" value="Unassembled WGS sequence"/>
</dbReference>
<name>A0A8J4D380_9CHLO</name>
<feature type="compositionally biased region" description="Low complexity" evidence="6">
    <location>
        <begin position="1110"/>
        <end position="1141"/>
    </location>
</feature>
<feature type="coiled-coil region" evidence="5">
    <location>
        <begin position="766"/>
        <end position="800"/>
    </location>
</feature>
<dbReference type="SUPFAM" id="SSF48452">
    <property type="entry name" value="TPR-like"/>
    <property type="match status" value="2"/>
</dbReference>
<proteinExistence type="predicted"/>
<feature type="compositionally biased region" description="Pro residues" evidence="6">
    <location>
        <begin position="527"/>
        <end position="550"/>
    </location>
</feature>
<dbReference type="GO" id="GO:0005739">
    <property type="term" value="C:mitochondrion"/>
    <property type="evidence" value="ECO:0007669"/>
    <property type="project" value="TreeGrafter"/>
</dbReference>
<feature type="region of interest" description="Disordered" evidence="6">
    <location>
        <begin position="175"/>
        <end position="202"/>
    </location>
</feature>
<feature type="compositionally biased region" description="Polar residues" evidence="6">
    <location>
        <begin position="1378"/>
        <end position="1390"/>
    </location>
</feature>
<sequence length="1642" mass="170801">MAPKVKLGPLSEKEKAEFDNIRHDEMRACKDVKKLMRMEAYFRAEGCAPTADSVLAHIRELGQGSANPEMDPEHARLLAEEQARARAEIADWTATQRQTDAALEAASKEGSAGLHDGALPPVRAPVRMPVSDVKPGVPAASQKSKTDSAVGTNVRSGRQYYDLWEKKVEAALAEADRDDSGNATAPAGTAATAASTAGLRRSPELTQRLLELNCGASSAERMCLSGLEKAKGNEHFRAKEYAEAVEHYTLALGLRGSAGEASLFGNRAAAYIKLKMWDAAEQDSSAALEAEPTMLKAYIRRAAARLEMGKLVEAVADCDAALALQPGCNEAAELRARSAKLLQDAGMKRMVIEEVEDDNEDEMEGDKTPPAVSMDGSARAAVVPLASGSKLADEQGVTAPAPGRKRMVVVETDSEDEVVASKDIAASPAAAPQPPSQQLATSAASLAGTKAEPKTAEPSSSGPVQATLKPPIGAPIAAAVKPGTSAPAAPVSVTSVASVDTPAAGKAAAKEAPRPAAPVATVAPAPPLVRAVPPPPPSLDLPPPPSPPTPTRSSQFDDAVEAIKQEGNKEYMNGNFVRASQLYTDALALAPDLATLYVNRSMARLNSGLNAEALRDACQAVALDPNGYKALNKRARAKERLKLWEASRNDMQRCLDLVPPKDDRIRNEVAKELERADANVMAAKERAAARAAAAAARAPQRVTKYKSVTIEEHDDDEEESDEDKPLLAPEEAAEWEDAATRRLPKLRSRAEGLRAEWLGKKDDEAREAYQRELLTWEAAKERAEAAAAAAAAEAEEAAVAAAITAAAIARSAEPEAVSTQTVEEIKNEGNAHLRAHRYQEAEDCYRECLRVDPGNLYVRLNMLVLLNETNRWTEAEAAANEVLELFSASQASLTAEQQQNMRSKVFHRRSLALKSQGRLREALEDLRAAKALLGQSESLDKEMEALGNLIAAEREVPAPTSAGPASAPSTPCADAPAPSAPAITAETAVVAAAQAPCALPSVEPSPQAVVQPARQVPSATVSETIGPAAAAVPAAISLSRSQGTGNVPVRRRMKVQVESDEDEDEGSSPPMPPEKSPVSDALPTVAPTARSAPQIPPQTPVPGLSSNSSAPAIAAKPATAPTQATTGPVPATTAATAPIPTAHTTSTSNIAAASIPADAAATTTASTATAFKSGGGPRAAVVSGDPGDPEEAGRLRDEGNRLYSVGNYVRAMDFYTRSIRACAHNPAAYCNRAFVYLHLHRPADALLDAEAAIEQAGGRYPKAQLRRAFALRELGRITDAMAAIRQLLDASPGDQVLLDEMQRLQHMTMEEKKAAGNGEAAGRAQGNGMPPKSVANGGALAPAPAAAAAAQAPPVRHKIIVEDVSSDSEDEQAGTAAEVSNTAGASSNRGFANGPSVVAAASSSGTTESPLSTALGQSKGSAAADETSKQAANAVASSVGAAAPVPPPSSAASASVPVEAAAVSTVATGSRPQWEAASAKAAAALAFAVATKVPKKPKPPKNAHELEQALKNLAGHPVVQYEYIRSLDPSSYAGVIKANLSVKMVQAFVGAARHALQLVSPPAGNTVVDAGGAAAAAVATPSPGQEDVDFVSSLLENLILVPRFDMTYGLCGKAMKEDMRALLGALAAAGQDVSLLKKSYKV</sequence>
<dbReference type="PROSITE" id="PS50005">
    <property type="entry name" value="TPR"/>
    <property type="match status" value="1"/>
</dbReference>
<dbReference type="InterPro" id="IPR019734">
    <property type="entry name" value="TPR_rpt"/>
</dbReference>
<dbReference type="OrthoDB" id="629492at2759"/>
<reference evidence="7" key="1">
    <citation type="journal article" date="2021" name="Proc. Natl. Acad. Sci. U.S.A.">
        <title>Three genomes in the algal genus Volvox reveal the fate of a haploid sex-determining region after a transition to homothallism.</title>
        <authorList>
            <person name="Yamamoto K."/>
            <person name="Hamaji T."/>
            <person name="Kawai-Toyooka H."/>
            <person name="Matsuzaki R."/>
            <person name="Takahashi F."/>
            <person name="Nishimura Y."/>
            <person name="Kawachi M."/>
            <person name="Noguchi H."/>
            <person name="Minakuchi Y."/>
            <person name="Umen J.G."/>
            <person name="Toyoda A."/>
            <person name="Nozaki H."/>
        </authorList>
    </citation>
    <scope>NUCLEOTIDE SEQUENCE</scope>
    <source>
        <strain evidence="7">NIES-3785</strain>
    </source>
</reference>
<organism evidence="7 8">
    <name type="scientific">Volvox reticuliferus</name>
    <dbReference type="NCBI Taxonomy" id="1737510"/>
    <lineage>
        <taxon>Eukaryota</taxon>
        <taxon>Viridiplantae</taxon>
        <taxon>Chlorophyta</taxon>
        <taxon>core chlorophytes</taxon>
        <taxon>Chlorophyceae</taxon>
        <taxon>CS clade</taxon>
        <taxon>Chlamydomonadales</taxon>
        <taxon>Volvocaceae</taxon>
        <taxon>Volvox</taxon>
    </lineage>
</organism>
<dbReference type="PANTHER" id="PTHR45984:SF1">
    <property type="entry name" value="SPAG1 AXONEMAL DYNEIN ASSEMBLY FACTOR"/>
    <property type="match status" value="1"/>
</dbReference>
<keyword evidence="2" id="KW-0963">Cytoplasm</keyword>
<dbReference type="Pfam" id="PF13877">
    <property type="entry name" value="RPAP3_C"/>
    <property type="match status" value="1"/>
</dbReference>
<feature type="region of interest" description="Disordered" evidence="6">
    <location>
        <begin position="1169"/>
        <end position="1198"/>
    </location>
</feature>
<dbReference type="Pfam" id="PF07719">
    <property type="entry name" value="TPR_2"/>
    <property type="match status" value="1"/>
</dbReference>
<feature type="region of interest" description="Disordered" evidence="6">
    <location>
        <begin position="426"/>
        <end position="470"/>
    </location>
</feature>
<dbReference type="PANTHER" id="PTHR45984">
    <property type="entry name" value="RNA (RNA) POLYMERASE II ASSOCIATED PROTEIN HOMOLOG"/>
    <property type="match status" value="1"/>
</dbReference>
<dbReference type="GO" id="GO:0006626">
    <property type="term" value="P:protein targeting to mitochondrion"/>
    <property type="evidence" value="ECO:0007669"/>
    <property type="project" value="TreeGrafter"/>
</dbReference>
<feature type="region of interest" description="Disordered" evidence="6">
    <location>
        <begin position="1364"/>
        <end position="1427"/>
    </location>
</feature>
<evidence type="ECO:0000256" key="6">
    <source>
        <dbReference type="SAM" id="MobiDB-lite"/>
    </source>
</evidence>
<evidence type="ECO:0000256" key="5">
    <source>
        <dbReference type="SAM" id="Coils"/>
    </source>
</evidence>
<dbReference type="Gene3D" id="1.25.40.10">
    <property type="entry name" value="Tetratricopeptide repeat domain"/>
    <property type="match status" value="4"/>
</dbReference>
<feature type="region of interest" description="Disordered" evidence="6">
    <location>
        <begin position="710"/>
        <end position="732"/>
    </location>
</feature>
<feature type="compositionally biased region" description="Polar residues" evidence="6">
    <location>
        <begin position="141"/>
        <end position="152"/>
    </location>
</feature>
<dbReference type="InterPro" id="IPR013105">
    <property type="entry name" value="TPR_2"/>
</dbReference>
<feature type="compositionally biased region" description="Low complexity" evidence="6">
    <location>
        <begin position="426"/>
        <end position="447"/>
    </location>
</feature>
<evidence type="ECO:0000256" key="3">
    <source>
        <dbReference type="ARBA" id="ARBA00022737"/>
    </source>
</evidence>
<feature type="compositionally biased region" description="Polar residues" evidence="6">
    <location>
        <begin position="1405"/>
        <end position="1420"/>
    </location>
</feature>
<protein>
    <submittedName>
        <fullName evidence="7">Uncharacterized protein</fullName>
    </submittedName>
</protein>
<feature type="compositionally biased region" description="Low complexity" evidence="6">
    <location>
        <begin position="183"/>
        <end position="197"/>
    </location>
</feature>